<dbReference type="InterPro" id="IPR058093">
    <property type="entry name" value="LA_2272-like"/>
</dbReference>
<accession>A0AA91YDA1</accession>
<dbReference type="NCBIfam" id="NF047436">
    <property type="entry name" value="LA_2272_repeat"/>
    <property type="match status" value="2"/>
</dbReference>
<reference evidence="1 2" key="1">
    <citation type="submission" date="2018-01" db="EMBL/GenBank/DDBJ databases">
        <title>Draft genome sequences of Chryseobacterium lactis NCTC11390, Chryseobacterium oncorhynchi 701B-08, and Chryseobacterium viscerum 687B-08.</title>
        <authorList>
            <person name="Jeong J.-J."/>
            <person name="Lee Y.J."/>
            <person name="Park B."/>
            <person name="Choi I.-G."/>
            <person name="Kim K.D."/>
        </authorList>
    </citation>
    <scope>NUCLEOTIDE SEQUENCE [LARGE SCALE GENOMIC DNA]</scope>
    <source>
        <strain evidence="1 2">NCTC11390</strain>
    </source>
</reference>
<dbReference type="Proteomes" id="UP000236262">
    <property type="component" value="Unassembled WGS sequence"/>
</dbReference>
<organism evidence="1 2">
    <name type="scientific">Chryseobacterium lactis</name>
    <dbReference type="NCBI Taxonomy" id="1241981"/>
    <lineage>
        <taxon>Bacteria</taxon>
        <taxon>Pseudomonadati</taxon>
        <taxon>Bacteroidota</taxon>
        <taxon>Flavobacteriia</taxon>
        <taxon>Flavobacteriales</taxon>
        <taxon>Weeksellaceae</taxon>
        <taxon>Chryseobacterium group</taxon>
        <taxon>Chryseobacterium</taxon>
    </lineage>
</organism>
<sequence>MINSRNVILKQHHMKTQFLFVIIFLIGGMISAQDSLRTEEIQSKIITFNPKSIPENTNGINLGVMDDYQSKKINGINLQGNPLSIIYLLIPKPIEIPSDESATVSINGLHISTGGITDGKQLNGVGISMYHIAQVTNGVTINGFNNNSGKLNGVHVSFLNNSADTGNGLLISLSNSTGSYNGAQLGIHNKSDVLKGMQIGGINIAKENNGLQIGVINKTEKTKGFQIGFWNKNAKRSLPLVNF</sequence>
<evidence type="ECO:0000313" key="2">
    <source>
        <dbReference type="Proteomes" id="UP000236262"/>
    </source>
</evidence>
<dbReference type="AlphaFoldDB" id="A0AA91YDA1"/>
<evidence type="ECO:0000313" key="1">
    <source>
        <dbReference type="EMBL" id="PNW11410.1"/>
    </source>
</evidence>
<gene>
    <name evidence="1" type="ORF">C1637_23030</name>
</gene>
<comment type="caution">
    <text evidence="1">The sequence shown here is derived from an EMBL/GenBank/DDBJ whole genome shotgun (WGS) entry which is preliminary data.</text>
</comment>
<dbReference type="EMBL" id="PPEH01000013">
    <property type="protein sequence ID" value="PNW11410.1"/>
    <property type="molecule type" value="Genomic_DNA"/>
</dbReference>
<name>A0AA91YDA1_CHRLC</name>
<protein>
    <submittedName>
        <fullName evidence="1">Uncharacterized protein</fullName>
    </submittedName>
</protein>
<proteinExistence type="predicted"/>